<dbReference type="RefSeq" id="XP_062780448.1">
    <property type="nucleotide sequence ID" value="XM_062924397.1"/>
</dbReference>
<dbReference type="KEGG" id="cdet:87944741"/>
<organism evidence="2 3">
    <name type="scientific">Colletotrichum destructivum</name>
    <dbReference type="NCBI Taxonomy" id="34406"/>
    <lineage>
        <taxon>Eukaryota</taxon>
        <taxon>Fungi</taxon>
        <taxon>Dikarya</taxon>
        <taxon>Ascomycota</taxon>
        <taxon>Pezizomycotina</taxon>
        <taxon>Sordariomycetes</taxon>
        <taxon>Hypocreomycetidae</taxon>
        <taxon>Glomerellales</taxon>
        <taxon>Glomerellaceae</taxon>
        <taxon>Colletotrichum</taxon>
        <taxon>Colletotrichum destructivum species complex</taxon>
    </lineage>
</organism>
<evidence type="ECO:0000313" key="2">
    <source>
        <dbReference type="EMBL" id="WQF83224.1"/>
    </source>
</evidence>
<name>A0AAX4IIP1_9PEZI</name>
<feature type="region of interest" description="Disordered" evidence="1">
    <location>
        <begin position="1"/>
        <end position="48"/>
    </location>
</feature>
<reference evidence="3" key="1">
    <citation type="journal article" date="2023" name="bioRxiv">
        <title>Complete genome of the Medicago anthracnose fungus, Colletotrichum destructivum, reveals a mini-chromosome-like region within a core chromosome.</title>
        <authorList>
            <person name="Lapalu N."/>
            <person name="Simon A."/>
            <person name="Lu A."/>
            <person name="Plaumann P.-L."/>
            <person name="Amselem J."/>
            <person name="Pigne S."/>
            <person name="Auger A."/>
            <person name="Koch C."/>
            <person name="Dallery J.-F."/>
            <person name="O'Connell R.J."/>
        </authorList>
    </citation>
    <scope>NUCLEOTIDE SEQUENCE [LARGE SCALE GENOMIC DNA]</scope>
    <source>
        <strain evidence="3">CBS 520.97</strain>
    </source>
</reference>
<feature type="region of interest" description="Disordered" evidence="1">
    <location>
        <begin position="69"/>
        <end position="91"/>
    </location>
</feature>
<protein>
    <submittedName>
        <fullName evidence="2">Uncharacterized protein</fullName>
    </submittedName>
</protein>
<proteinExistence type="predicted"/>
<gene>
    <name evidence="2" type="ORF">CDEST_08238</name>
</gene>
<dbReference type="GeneID" id="87944741"/>
<dbReference type="EMBL" id="CP137309">
    <property type="protein sequence ID" value="WQF83224.1"/>
    <property type="molecule type" value="Genomic_DNA"/>
</dbReference>
<sequence>MLGCEIGQECASQGKPRKRPPEGPPKSCLDDRRSTKSDGSLRATAGQARLTGSELPTCSIFYLFRASNSKRRRSISQAPSDGSGRGMGLRVASCPRPPGRIANLCACGTRAC</sequence>
<evidence type="ECO:0000313" key="3">
    <source>
        <dbReference type="Proteomes" id="UP001322277"/>
    </source>
</evidence>
<evidence type="ECO:0000256" key="1">
    <source>
        <dbReference type="SAM" id="MobiDB-lite"/>
    </source>
</evidence>
<dbReference type="Proteomes" id="UP001322277">
    <property type="component" value="Chromosome 5"/>
</dbReference>
<accession>A0AAX4IIP1</accession>
<keyword evidence="3" id="KW-1185">Reference proteome</keyword>
<dbReference type="AlphaFoldDB" id="A0AAX4IIP1"/>